<dbReference type="PANTHER" id="PTHR15009">
    <property type="entry name" value="MUELLERIAN-INHIBITING FACTOR"/>
    <property type="match status" value="1"/>
</dbReference>
<feature type="domain" description="TGF-beta family profile" evidence="17">
    <location>
        <begin position="354"/>
        <end position="466"/>
    </location>
</feature>
<evidence type="ECO:0000256" key="15">
    <source>
        <dbReference type="SAM" id="MobiDB-lite"/>
    </source>
</evidence>
<accession>A0A2K6U2E2</accession>
<keyword evidence="8 14" id="KW-0339">Growth factor</keyword>
<evidence type="ECO:0000256" key="13">
    <source>
        <dbReference type="ARBA" id="ARBA00031273"/>
    </source>
</evidence>
<dbReference type="GO" id="GO:1990262">
    <property type="term" value="P:anti-Mullerian hormone receptor signaling pathway"/>
    <property type="evidence" value="ECO:0007669"/>
    <property type="project" value="Ensembl"/>
</dbReference>
<dbReference type="GO" id="GO:0001880">
    <property type="term" value="P:Mullerian duct regression"/>
    <property type="evidence" value="ECO:0007669"/>
    <property type="project" value="Ensembl"/>
</dbReference>
<evidence type="ECO:0000256" key="10">
    <source>
        <dbReference type="ARBA" id="ARBA00023157"/>
    </source>
</evidence>
<evidence type="ECO:0000256" key="1">
    <source>
        <dbReference type="ARBA" id="ARBA00004613"/>
    </source>
</evidence>
<keyword evidence="7" id="KW-0221">Differentiation</keyword>
<dbReference type="PROSITE" id="PS00250">
    <property type="entry name" value="TGF_BETA_1"/>
    <property type="match status" value="1"/>
</dbReference>
<comment type="subcellular location">
    <subcellularLocation>
        <location evidence="1">Secreted</location>
    </subcellularLocation>
</comment>
<dbReference type="Ensembl" id="ENSSBOT00000042931.1">
    <property type="protein sequence ID" value="ENSSBOP00000026061.1"/>
    <property type="gene ID" value="ENSSBOG00000029483.1"/>
</dbReference>
<feature type="region of interest" description="Disordered" evidence="15">
    <location>
        <begin position="341"/>
        <end position="365"/>
    </location>
</feature>
<evidence type="ECO:0000256" key="8">
    <source>
        <dbReference type="ARBA" id="ARBA00023030"/>
    </source>
</evidence>
<evidence type="ECO:0000256" key="12">
    <source>
        <dbReference type="ARBA" id="ARBA00030008"/>
    </source>
</evidence>
<dbReference type="InterPro" id="IPR006799">
    <property type="entry name" value="AMH_N"/>
</dbReference>
<dbReference type="GO" id="GO:0008083">
    <property type="term" value="F:growth factor activity"/>
    <property type="evidence" value="ECO:0007669"/>
    <property type="project" value="UniProtKB-KW"/>
</dbReference>
<gene>
    <name evidence="18" type="primary">AMH</name>
</gene>
<dbReference type="GO" id="GO:0005615">
    <property type="term" value="C:extracellular space"/>
    <property type="evidence" value="ECO:0007669"/>
    <property type="project" value="Ensembl"/>
</dbReference>
<comment type="similarity">
    <text evidence="2 14">Belongs to the TGF-beta family.</text>
</comment>
<evidence type="ECO:0000256" key="3">
    <source>
        <dbReference type="ARBA" id="ARBA00011748"/>
    </source>
</evidence>
<evidence type="ECO:0000256" key="9">
    <source>
        <dbReference type="ARBA" id="ARBA00023156"/>
    </source>
</evidence>
<comment type="subunit">
    <text evidence="3">Homodimer; disulfide-linked.</text>
</comment>
<dbReference type="GO" id="GO:0007506">
    <property type="term" value="P:gonadal mesoderm development"/>
    <property type="evidence" value="ECO:0007669"/>
    <property type="project" value="UniProtKB-KW"/>
</dbReference>
<dbReference type="GO" id="GO:0060391">
    <property type="term" value="P:positive regulation of SMAD protein signal transduction"/>
    <property type="evidence" value="ECO:0007669"/>
    <property type="project" value="Ensembl"/>
</dbReference>
<keyword evidence="11" id="KW-0325">Glycoprotein</keyword>
<keyword evidence="10" id="KW-1015">Disulfide bond</keyword>
<dbReference type="GO" id="GO:0030154">
    <property type="term" value="P:cell differentiation"/>
    <property type="evidence" value="ECO:0007669"/>
    <property type="project" value="UniProtKB-KW"/>
</dbReference>
<feature type="chain" id="PRO_5014473022" description="Muellerian-inhibiting factor" evidence="16">
    <location>
        <begin position="22"/>
        <end position="466"/>
    </location>
</feature>
<dbReference type="InterPro" id="IPR021203">
    <property type="entry name" value="Muellerian-inhibiting_factor"/>
</dbReference>
<dbReference type="Pfam" id="PF00019">
    <property type="entry name" value="TGF_beta"/>
    <property type="match status" value="1"/>
</dbReference>
<dbReference type="PROSITE" id="PS51362">
    <property type="entry name" value="TGF_BETA_2"/>
    <property type="match status" value="1"/>
</dbReference>
<dbReference type="GO" id="GO:0010628">
    <property type="term" value="P:positive regulation of gene expression"/>
    <property type="evidence" value="ECO:0007669"/>
    <property type="project" value="Ensembl"/>
</dbReference>
<dbReference type="Pfam" id="PF04709">
    <property type="entry name" value="AMH_N"/>
    <property type="match status" value="1"/>
</dbReference>
<keyword evidence="19" id="KW-1185">Reference proteome</keyword>
<feature type="signal peptide" evidence="16">
    <location>
        <begin position="1"/>
        <end position="21"/>
    </location>
</feature>
<dbReference type="PANTHER" id="PTHR15009:SF4">
    <property type="entry name" value="MUELLERIAN-INHIBITING FACTOR"/>
    <property type="match status" value="1"/>
</dbReference>
<dbReference type="OMA" id="HRCFTRM"/>
<evidence type="ECO:0000256" key="14">
    <source>
        <dbReference type="RuleBase" id="RU000354"/>
    </source>
</evidence>
<evidence type="ECO:0000256" key="2">
    <source>
        <dbReference type="ARBA" id="ARBA00006656"/>
    </source>
</evidence>
<dbReference type="Gene3D" id="2.10.90.10">
    <property type="entry name" value="Cystine-knot cytokines"/>
    <property type="match status" value="1"/>
</dbReference>
<evidence type="ECO:0000256" key="16">
    <source>
        <dbReference type="SAM" id="SignalP"/>
    </source>
</evidence>
<evidence type="ECO:0000313" key="19">
    <source>
        <dbReference type="Proteomes" id="UP000233220"/>
    </source>
</evidence>
<dbReference type="InterPro" id="IPR029034">
    <property type="entry name" value="Cystine-knot_cytokine"/>
</dbReference>
<dbReference type="FunFam" id="2.10.90.10:FF:000033">
    <property type="entry name" value="Muellerian-inhibiting factor"/>
    <property type="match status" value="1"/>
</dbReference>
<dbReference type="SUPFAM" id="SSF57501">
    <property type="entry name" value="Cystine-knot cytokines"/>
    <property type="match status" value="1"/>
</dbReference>
<sequence length="466" mass="49207">MRGLPLAHLALVLSALGALLGTETLGAEEPAVAPGGLIFGEDVDWPPGSPQEPLCLVALGRDSNGSGTPLRVVGTLRGYEQAFLGAVQQARWGPQDLATFGVCSPGDRQAALLSLQRLGAWLRGPGGQRLVVLHLEEVTWEPTPSLRFQEPPPGGASPPELALLVLYPGPGPEVTVTRAGLLGSQSLCPSRDTHYLVLAVDRPAGAWRGSGLALTMQPRGEGAPLSTARLKALLFGDDRRCFTRMTPALLLLPRSEPAPLPAHGQLDTVPLPPPRPSAELEESPPSADPFLETLTRLVRALRGSPARASVPRLALDPDALAGFPQGLVNLSDPAALERLLDGEEPGWDPRGPGRAQRSAGATAADGPCSLHELSVDLRAERSVLIPETYQANNCQGACGWPQSDRNPRYGNHVVLLLKMQARGAVLARPPCCVPTAYAGKLLISLSEERISAHHVPNMVATECGCR</sequence>
<dbReference type="GO" id="GO:0005114">
    <property type="term" value="F:type II transforming growth factor beta receptor binding"/>
    <property type="evidence" value="ECO:0007669"/>
    <property type="project" value="Ensembl"/>
</dbReference>
<proteinExistence type="inferred from homology"/>
<keyword evidence="6 16" id="KW-0732">Signal</keyword>
<name>A0A2K6U2E2_SAIBB</name>
<dbReference type="AlphaFoldDB" id="A0A2K6U2E2"/>
<dbReference type="SMART" id="SM00204">
    <property type="entry name" value="TGFB"/>
    <property type="match status" value="1"/>
</dbReference>
<dbReference type="STRING" id="39432.ENSSBOP00000026061"/>
<feature type="region of interest" description="Disordered" evidence="15">
    <location>
        <begin position="254"/>
        <end position="288"/>
    </location>
</feature>
<reference evidence="18" key="1">
    <citation type="submission" date="2025-08" db="UniProtKB">
        <authorList>
            <consortium name="Ensembl"/>
        </authorList>
    </citation>
    <scope>IDENTIFICATION</scope>
</reference>
<dbReference type="Proteomes" id="UP000233220">
    <property type="component" value="Unplaced"/>
</dbReference>
<keyword evidence="9" id="KW-0334">Gonadal differentiation</keyword>
<protein>
    <recommendedName>
        <fullName evidence="4">Muellerian-inhibiting factor</fullName>
    </recommendedName>
    <alternativeName>
        <fullName evidence="12">Anti-Muellerian hormone</fullName>
    </alternativeName>
    <alternativeName>
        <fullName evidence="13">Muellerian-inhibiting substance</fullName>
    </alternativeName>
</protein>
<evidence type="ECO:0000256" key="11">
    <source>
        <dbReference type="ARBA" id="ARBA00023180"/>
    </source>
</evidence>
<dbReference type="InterPro" id="IPR017948">
    <property type="entry name" value="TGFb_CS"/>
</dbReference>
<organism evidence="18 19">
    <name type="scientific">Saimiri boliviensis boliviensis</name>
    <name type="common">Bolivian squirrel monkey</name>
    <dbReference type="NCBI Taxonomy" id="39432"/>
    <lineage>
        <taxon>Eukaryota</taxon>
        <taxon>Metazoa</taxon>
        <taxon>Chordata</taxon>
        <taxon>Craniata</taxon>
        <taxon>Vertebrata</taxon>
        <taxon>Euteleostomi</taxon>
        <taxon>Mammalia</taxon>
        <taxon>Eutheria</taxon>
        <taxon>Euarchontoglires</taxon>
        <taxon>Primates</taxon>
        <taxon>Haplorrhini</taxon>
        <taxon>Platyrrhini</taxon>
        <taxon>Cebidae</taxon>
        <taxon>Saimiriinae</taxon>
        <taxon>Saimiri</taxon>
    </lineage>
</organism>
<dbReference type="InterPro" id="IPR001839">
    <property type="entry name" value="TGF-b_C"/>
</dbReference>
<evidence type="ECO:0000256" key="5">
    <source>
        <dbReference type="ARBA" id="ARBA00022525"/>
    </source>
</evidence>
<evidence type="ECO:0000313" key="18">
    <source>
        <dbReference type="Ensembl" id="ENSSBOP00000026061.1"/>
    </source>
</evidence>
<dbReference type="GeneTree" id="ENSGT00390000006337"/>
<reference evidence="18" key="2">
    <citation type="submission" date="2025-09" db="UniProtKB">
        <authorList>
            <consortium name="Ensembl"/>
        </authorList>
    </citation>
    <scope>IDENTIFICATION</scope>
</reference>
<evidence type="ECO:0000259" key="17">
    <source>
        <dbReference type="PROSITE" id="PS51362"/>
    </source>
</evidence>
<evidence type="ECO:0000256" key="4">
    <source>
        <dbReference type="ARBA" id="ARBA00020473"/>
    </source>
</evidence>
<evidence type="ECO:0000256" key="6">
    <source>
        <dbReference type="ARBA" id="ARBA00022729"/>
    </source>
</evidence>
<evidence type="ECO:0000256" key="7">
    <source>
        <dbReference type="ARBA" id="ARBA00022782"/>
    </source>
</evidence>
<keyword evidence="5" id="KW-0964">Secreted</keyword>
<dbReference type="CDD" id="cd13757">
    <property type="entry name" value="TGF_beta_AMH"/>
    <property type="match status" value="1"/>
</dbReference>